<evidence type="ECO:0000313" key="2">
    <source>
        <dbReference type="EMBL" id="VFJ15302.1"/>
    </source>
</evidence>
<reference evidence="2 3" key="1">
    <citation type="submission" date="2019-02" db="EMBL/GenBank/DDBJ databases">
        <authorList>
            <person name="Lehtovirta-Morley E L."/>
        </authorList>
    </citation>
    <scope>NUCLEOTIDE SEQUENCE [LARGE SCALE GENOMIC DNA]</scope>
    <source>
        <strain evidence="2">NFRAN1</strain>
    </source>
</reference>
<dbReference type="KEGG" id="nfn:NFRAN_2979"/>
<dbReference type="GO" id="GO:0006096">
    <property type="term" value="P:glycolytic process"/>
    <property type="evidence" value="ECO:0007669"/>
    <property type="project" value="UniProtKB-UniPathway"/>
</dbReference>
<gene>
    <name evidence="2" type="primary">tpiA</name>
    <name evidence="2" type="ORF">NFRAN_2979</name>
</gene>
<dbReference type="OrthoDB" id="9465at2157"/>
<dbReference type="EC" id="5.3.1.1" evidence="2"/>
<dbReference type="InterPro" id="IPR000652">
    <property type="entry name" value="Triosephosphate_isomerase"/>
</dbReference>
<dbReference type="UniPathway" id="UPA00138"/>
<dbReference type="Gene3D" id="3.20.20.70">
    <property type="entry name" value="Aldolase class I"/>
    <property type="match status" value="1"/>
</dbReference>
<keyword evidence="3" id="KW-1185">Reference proteome</keyword>
<dbReference type="GeneID" id="39422085"/>
<protein>
    <submittedName>
        <fullName evidence="2">Triosephosphate isomerase</fullName>
        <ecNumber evidence="2">5.3.1.1</ecNumber>
    </submittedName>
</protein>
<dbReference type="GO" id="GO:0006094">
    <property type="term" value="P:gluconeogenesis"/>
    <property type="evidence" value="ECO:0007669"/>
    <property type="project" value="UniProtKB-UniPathway"/>
</dbReference>
<dbReference type="AlphaFoldDB" id="A0A484IGZ6"/>
<dbReference type="Proteomes" id="UP000294299">
    <property type="component" value="Chromosome NFRAN"/>
</dbReference>
<dbReference type="InterPro" id="IPR035990">
    <property type="entry name" value="TIM_sf"/>
</dbReference>
<dbReference type="InterPro" id="IPR013785">
    <property type="entry name" value="Aldolase_TIM"/>
</dbReference>
<evidence type="ECO:0000256" key="1">
    <source>
        <dbReference type="ARBA" id="ARBA00023235"/>
    </source>
</evidence>
<dbReference type="GO" id="GO:0004807">
    <property type="term" value="F:triose-phosphate isomerase activity"/>
    <property type="evidence" value="ECO:0007669"/>
    <property type="project" value="UniProtKB-EC"/>
</dbReference>
<dbReference type="Pfam" id="PF00121">
    <property type="entry name" value="TIM"/>
    <property type="match status" value="1"/>
</dbReference>
<sequence>MSVTKGPFIINLKNYLEISGDKALAFTKEAERVSQKLGTRIVISPPQPLIAWVARNTSLEIVSQHVDFSPVGPSTGFTIPEMIKESGVVGSLINHSEHPIDINCIKEILKKMRSLELVSVVCTKNFNELTDISKLEPDYIAIEPPELIGTKRSISTEKPSLIKESSDYLLSNGVRSKLICGAGINTPEDIRIALDLGSEGILVASSIVKSDNWYEKIYELAKQFKESK</sequence>
<dbReference type="UniPathway" id="UPA00109">
    <property type="reaction ID" value="UER00189"/>
</dbReference>
<dbReference type="PROSITE" id="PS51440">
    <property type="entry name" value="TIM_2"/>
    <property type="match status" value="1"/>
</dbReference>
<proteinExistence type="predicted"/>
<dbReference type="NCBIfam" id="NF003302">
    <property type="entry name" value="PRK04302.1"/>
    <property type="match status" value="1"/>
</dbReference>
<dbReference type="CDD" id="cd00311">
    <property type="entry name" value="TIM"/>
    <property type="match status" value="1"/>
</dbReference>
<dbReference type="EMBL" id="LR216287">
    <property type="protein sequence ID" value="VFJ15302.1"/>
    <property type="molecule type" value="Genomic_DNA"/>
</dbReference>
<keyword evidence="1 2" id="KW-0413">Isomerase</keyword>
<organism evidence="2 3">
    <name type="scientific">Candidatus Nitrosocosmicus franklandianus</name>
    <dbReference type="NCBI Taxonomy" id="1798806"/>
    <lineage>
        <taxon>Archaea</taxon>
        <taxon>Nitrososphaerota</taxon>
        <taxon>Nitrososphaeria</taxon>
        <taxon>Nitrososphaerales</taxon>
        <taxon>Nitrososphaeraceae</taxon>
        <taxon>Candidatus Nitrosocosmicus</taxon>
    </lineage>
</organism>
<evidence type="ECO:0000313" key="3">
    <source>
        <dbReference type="Proteomes" id="UP000294299"/>
    </source>
</evidence>
<dbReference type="SUPFAM" id="SSF51351">
    <property type="entry name" value="Triosephosphate isomerase (TIM)"/>
    <property type="match status" value="1"/>
</dbReference>
<dbReference type="RefSeq" id="WP_134485265.1">
    <property type="nucleotide sequence ID" value="NZ_LR216287.1"/>
</dbReference>
<accession>A0A484IGZ6</accession>
<name>A0A484IGZ6_9ARCH</name>